<protein>
    <submittedName>
        <fullName evidence="2">Uncharacterized protein</fullName>
    </submittedName>
</protein>
<gene>
    <name evidence="2" type="ORF">B9Z19DRAFT_1069742</name>
</gene>
<dbReference type="OrthoDB" id="4368470at2759"/>
<evidence type="ECO:0000313" key="3">
    <source>
        <dbReference type="Proteomes" id="UP000244722"/>
    </source>
</evidence>
<comment type="caution">
    <text evidence="2">The sequence shown here is derived from an EMBL/GenBank/DDBJ whole genome shotgun (WGS) entry which is preliminary data.</text>
</comment>
<organism evidence="2 3">
    <name type="scientific">Tuber borchii</name>
    <name type="common">White truffle</name>
    <dbReference type="NCBI Taxonomy" id="42251"/>
    <lineage>
        <taxon>Eukaryota</taxon>
        <taxon>Fungi</taxon>
        <taxon>Dikarya</taxon>
        <taxon>Ascomycota</taxon>
        <taxon>Pezizomycotina</taxon>
        <taxon>Pezizomycetes</taxon>
        <taxon>Pezizales</taxon>
        <taxon>Tuberaceae</taxon>
        <taxon>Tuber</taxon>
    </lineage>
</organism>
<dbReference type="AlphaFoldDB" id="A0A2T6ZAF7"/>
<reference evidence="2 3" key="1">
    <citation type="submission" date="2017-04" db="EMBL/GenBank/DDBJ databases">
        <title>Draft genome sequence of Tuber borchii Vittad., a whitish edible truffle.</title>
        <authorList>
            <consortium name="DOE Joint Genome Institute"/>
            <person name="Murat C."/>
            <person name="Kuo A."/>
            <person name="Barry K.W."/>
            <person name="Clum A."/>
            <person name="Dockter R.B."/>
            <person name="Fauchery L."/>
            <person name="Iotti M."/>
            <person name="Kohler A."/>
            <person name="Labutti K."/>
            <person name="Lindquist E.A."/>
            <person name="Lipzen A."/>
            <person name="Ohm R.A."/>
            <person name="Wang M."/>
            <person name="Grigoriev I.V."/>
            <person name="Zambonelli A."/>
            <person name="Martin F.M."/>
        </authorList>
    </citation>
    <scope>NUCLEOTIDE SEQUENCE [LARGE SCALE GENOMIC DNA]</scope>
    <source>
        <strain evidence="2 3">Tbo3840</strain>
    </source>
</reference>
<dbReference type="Proteomes" id="UP000244722">
    <property type="component" value="Unassembled WGS sequence"/>
</dbReference>
<evidence type="ECO:0000256" key="1">
    <source>
        <dbReference type="SAM" id="MobiDB-lite"/>
    </source>
</evidence>
<feature type="compositionally biased region" description="Low complexity" evidence="1">
    <location>
        <begin position="293"/>
        <end position="302"/>
    </location>
</feature>
<accession>A0A2T6ZAF7</accession>
<feature type="region of interest" description="Disordered" evidence="1">
    <location>
        <begin position="291"/>
        <end position="312"/>
    </location>
</feature>
<proteinExistence type="predicted"/>
<dbReference type="EMBL" id="NESQ01000529">
    <property type="protein sequence ID" value="PUU72481.1"/>
    <property type="molecule type" value="Genomic_DNA"/>
</dbReference>
<sequence length="612" mass="67166">MSVLCGGDYTGFRMWSPAPMRVNQGNNTGMLQSNTLPDRGNQDTYALPRLKSTKKRLRSKSPTPPLFPTVAISPTKFVELNMNPTGLSQQATNPFLSPESLSRESPQVEPMEIRTWMENVAPLKLIKLQEEQEDTLHIGTISNNLLAKWMTHYSGDLHSDNIRYEYNFISGNFNIKCLPLPTHDSLQIFFAREVSVSLAERFGRAQARKMVSVASGTTFSGFTGDGYGTSRKLPDVYIKLPGQQFPTVVCEVGWSESLDELRNDARLWLLHTNGETKIVIIISFTEKKPPAPAASSISSGPPTLSTPNDESNEQRLLKSINNTTDLRQLAAQLFQLNQDGELQQALLGEITATLYIYKADECNKDIVKTFSMTLLPVAAEDKPDEDREPIVNPVSTTLLPITAEMGPDQDGGDIVTTISTTLLPLPIEEKADIDGEHIVNTFSTTLLPVAGERGSDQGGKNIVNTVSTTLLPLPAGGESVPDGEDVINTFSTTLVPVAGEGGSEQDGEDIVDPSSTALLPVAAEPKSTPKYFTITLQDMLGDNVPEGHSPQDEMRFPLEDLLEDIQSTLPETARLRATDRAINLLKSKGWLDEETTFSQRKRQRLGPVGQRK</sequence>
<keyword evidence="3" id="KW-1185">Reference proteome</keyword>
<evidence type="ECO:0000313" key="2">
    <source>
        <dbReference type="EMBL" id="PUU72481.1"/>
    </source>
</evidence>
<name>A0A2T6ZAF7_TUBBO</name>